<dbReference type="Proteomes" id="UP000294847">
    <property type="component" value="Chromosome 4"/>
</dbReference>
<evidence type="ECO:0000256" key="1">
    <source>
        <dbReference type="ARBA" id="ARBA00004177"/>
    </source>
</evidence>
<dbReference type="GO" id="GO:0000813">
    <property type="term" value="C:ESCRT I complex"/>
    <property type="evidence" value="ECO:0007669"/>
    <property type="project" value="UniProtKB-ARBA"/>
</dbReference>
<dbReference type="Pfam" id="PF07200">
    <property type="entry name" value="Mod_r"/>
    <property type="match status" value="1"/>
</dbReference>
<dbReference type="OMA" id="SWRKKQT"/>
<evidence type="ECO:0000313" key="9">
    <source>
        <dbReference type="Proteomes" id="UP000294847"/>
    </source>
</evidence>
<dbReference type="GO" id="GO:0006623">
    <property type="term" value="P:protein targeting to vacuole"/>
    <property type="evidence" value="ECO:0007669"/>
    <property type="project" value="TreeGrafter"/>
</dbReference>
<evidence type="ECO:0000256" key="5">
    <source>
        <dbReference type="ARBA" id="ARBA00022927"/>
    </source>
</evidence>
<feature type="compositionally biased region" description="Pro residues" evidence="7">
    <location>
        <begin position="1"/>
        <end position="11"/>
    </location>
</feature>
<gene>
    <name evidence="8" type="ORF">PoMZ_08419</name>
</gene>
<feature type="region of interest" description="Disordered" evidence="7">
    <location>
        <begin position="1"/>
        <end position="70"/>
    </location>
</feature>
<reference evidence="8 9" key="1">
    <citation type="journal article" date="2019" name="Mol. Biol. Evol.">
        <title>Blast fungal genomes show frequent chromosomal changes, gene gains and losses, and effector gene turnover.</title>
        <authorList>
            <person name="Gomez Luciano L.B."/>
            <person name="Jason Tsai I."/>
            <person name="Chuma I."/>
            <person name="Tosa Y."/>
            <person name="Chen Y.H."/>
            <person name="Li J.Y."/>
            <person name="Li M.Y."/>
            <person name="Jade Lu M.Y."/>
            <person name="Nakayashiki H."/>
            <person name="Li W.H."/>
        </authorList>
    </citation>
    <scope>NUCLEOTIDE SEQUENCE [LARGE SCALE GENOMIC DNA]</scope>
    <source>
        <strain evidence="8">MZ5-1-6</strain>
    </source>
</reference>
<proteinExistence type="inferred from homology"/>
<dbReference type="GO" id="GO:0043162">
    <property type="term" value="P:ubiquitin-dependent protein catabolic process via the multivesicular body sorting pathway"/>
    <property type="evidence" value="ECO:0007669"/>
    <property type="project" value="UniProtKB-ARBA"/>
</dbReference>
<evidence type="ECO:0000256" key="4">
    <source>
        <dbReference type="ARBA" id="ARBA00022753"/>
    </source>
</evidence>
<dbReference type="EMBL" id="CP034207">
    <property type="protein sequence ID" value="QBZ61470.1"/>
    <property type="molecule type" value="Genomic_DNA"/>
</dbReference>
<dbReference type="PANTHER" id="PTHR13678:SF2">
    <property type="entry name" value="VACUOLAR PROTEIN SORTING-ASSOCIATED PROTEIN 37A"/>
    <property type="match status" value="1"/>
</dbReference>
<dbReference type="PROSITE" id="PS51314">
    <property type="entry name" value="VPS37_C"/>
    <property type="match status" value="1"/>
</dbReference>
<evidence type="ECO:0000256" key="7">
    <source>
        <dbReference type="SAM" id="MobiDB-lite"/>
    </source>
</evidence>
<evidence type="ECO:0000256" key="6">
    <source>
        <dbReference type="PROSITE-ProRule" id="PRU00646"/>
    </source>
</evidence>
<comment type="subcellular location">
    <subcellularLocation>
        <location evidence="1">Endosome</location>
    </subcellularLocation>
</comment>
<evidence type="ECO:0000256" key="3">
    <source>
        <dbReference type="ARBA" id="ARBA00022448"/>
    </source>
</evidence>
<dbReference type="SMR" id="A0A4P7NHR2"/>
<dbReference type="PANTHER" id="PTHR13678">
    <property type="entry name" value="VACUOLAR PROTEIN SORTING-ASSOCIATED PROTEIN 37"/>
    <property type="match status" value="1"/>
</dbReference>
<dbReference type="AlphaFoldDB" id="A0A4P7NHR2"/>
<protein>
    <submittedName>
        <fullName evidence="8">Uncharacterized protein</fullName>
    </submittedName>
</protein>
<evidence type="ECO:0000256" key="2">
    <source>
        <dbReference type="ARBA" id="ARBA00007617"/>
    </source>
</evidence>
<name>A0A4P7NHR2_PYROR</name>
<dbReference type="InterPro" id="IPR009851">
    <property type="entry name" value="Mod_r"/>
</dbReference>
<keyword evidence="3 6" id="KW-0813">Transport</keyword>
<dbReference type="VEuPathDB" id="FungiDB:M_BR32_EuGene_00043381"/>
<keyword evidence="4" id="KW-0967">Endosome</keyword>
<accession>A0A4P7NHR2</accession>
<sequence>MYSIPPVPPPKSGSSHEASRIGTPSGVLSQTQSPRPAPVPNSAADSTLPEAASSLQVARPEPIEDPGDQWLPKILEDKSKQDLADILSSPSLLSALTHSPWTAHPSLSASHAALQSTLADNLSLAQHLSSTEAHLSAQRSSTQAQLLSTHALERQWHAKQREADAALAPFAPDGLYLRLAQAVQEQGAVCDALEESFLEGEGGGRGGGGGGGAEDGDFVTEREALDWVRRYREARKRLYLRQEKKERWDEGRVGGWR</sequence>
<dbReference type="InterPro" id="IPR037202">
    <property type="entry name" value="ESCRT_assembly_dom"/>
</dbReference>
<comment type="similarity">
    <text evidence="2">Belongs to the VPS37 family.</text>
</comment>
<evidence type="ECO:0000313" key="8">
    <source>
        <dbReference type="EMBL" id="QBZ61470.1"/>
    </source>
</evidence>
<keyword evidence="5 6" id="KW-0653">Protein transport</keyword>
<dbReference type="GO" id="GO:0006612">
    <property type="term" value="P:protein targeting to membrane"/>
    <property type="evidence" value="ECO:0007669"/>
    <property type="project" value="TreeGrafter"/>
</dbReference>
<dbReference type="SUPFAM" id="SSF140111">
    <property type="entry name" value="Endosomal sorting complex assembly domain"/>
    <property type="match status" value="1"/>
</dbReference>
<organism evidence="8 9">
    <name type="scientific">Pyricularia oryzae</name>
    <name type="common">Rice blast fungus</name>
    <name type="synonym">Magnaporthe oryzae</name>
    <dbReference type="NCBI Taxonomy" id="318829"/>
    <lineage>
        <taxon>Eukaryota</taxon>
        <taxon>Fungi</taxon>
        <taxon>Dikarya</taxon>
        <taxon>Ascomycota</taxon>
        <taxon>Pezizomycotina</taxon>
        <taxon>Sordariomycetes</taxon>
        <taxon>Sordariomycetidae</taxon>
        <taxon>Magnaporthales</taxon>
        <taxon>Pyriculariaceae</taxon>
        <taxon>Pyricularia</taxon>
    </lineage>
</organism>